<gene>
    <name evidence="2" type="ORF">ACFQ2Z_20880</name>
</gene>
<feature type="non-terminal residue" evidence="2">
    <location>
        <position position="1"/>
    </location>
</feature>
<reference evidence="3" key="1">
    <citation type="journal article" date="2019" name="Int. J. Syst. Evol. Microbiol.">
        <title>The Global Catalogue of Microorganisms (GCM) 10K type strain sequencing project: providing services to taxonomists for standard genome sequencing and annotation.</title>
        <authorList>
            <consortium name="The Broad Institute Genomics Platform"/>
            <consortium name="The Broad Institute Genome Sequencing Center for Infectious Disease"/>
            <person name="Wu L."/>
            <person name="Ma J."/>
        </authorList>
    </citation>
    <scope>NUCLEOTIDE SEQUENCE [LARGE SCALE GENOMIC DNA]</scope>
    <source>
        <strain evidence="3">CCUG 48216</strain>
    </source>
</reference>
<proteinExistence type="predicted"/>
<feature type="compositionally biased region" description="Low complexity" evidence="1">
    <location>
        <begin position="19"/>
        <end position="28"/>
    </location>
</feature>
<accession>A0ABW3SG57</accession>
<feature type="region of interest" description="Disordered" evidence="1">
    <location>
        <begin position="1"/>
        <end position="28"/>
    </location>
</feature>
<sequence>AKSGKNAPKLTWKPIIRESSPSQPSQQPETIFENRLFQEQLIKGAEGSGPASTPKKTMVQGAAPRTIVFLLHPRVYRIYSFR</sequence>
<dbReference type="RefSeq" id="WP_379266948.1">
    <property type="nucleotide sequence ID" value="NZ_JBHTKZ010000057.1"/>
</dbReference>
<dbReference type="Proteomes" id="UP001597211">
    <property type="component" value="Unassembled WGS sequence"/>
</dbReference>
<evidence type="ECO:0000313" key="3">
    <source>
        <dbReference type="Proteomes" id="UP001597211"/>
    </source>
</evidence>
<comment type="caution">
    <text evidence="2">The sequence shown here is derived from an EMBL/GenBank/DDBJ whole genome shotgun (WGS) entry which is preliminary data.</text>
</comment>
<keyword evidence="3" id="KW-1185">Reference proteome</keyword>
<evidence type="ECO:0000256" key="1">
    <source>
        <dbReference type="SAM" id="MobiDB-lite"/>
    </source>
</evidence>
<evidence type="ECO:0000313" key="2">
    <source>
        <dbReference type="EMBL" id="MFD1183804.1"/>
    </source>
</evidence>
<protein>
    <submittedName>
        <fullName evidence="2">Uncharacterized protein</fullName>
    </submittedName>
</protein>
<name>A0ABW3SG57_9BACL</name>
<organism evidence="2 3">
    <name type="scientific">Paenibacillus timonensis</name>
    <dbReference type="NCBI Taxonomy" id="225915"/>
    <lineage>
        <taxon>Bacteria</taxon>
        <taxon>Bacillati</taxon>
        <taxon>Bacillota</taxon>
        <taxon>Bacilli</taxon>
        <taxon>Bacillales</taxon>
        <taxon>Paenibacillaceae</taxon>
        <taxon>Paenibacillus</taxon>
    </lineage>
</organism>
<dbReference type="EMBL" id="JBHTKZ010000057">
    <property type="protein sequence ID" value="MFD1183804.1"/>
    <property type="molecule type" value="Genomic_DNA"/>
</dbReference>